<dbReference type="Proteomes" id="UP000590647">
    <property type="component" value="Unassembled WGS sequence"/>
</dbReference>
<reference evidence="2 3" key="1">
    <citation type="submission" date="2020-08" db="EMBL/GenBank/DDBJ databases">
        <title>Sequencing the genomes of 1000 actinobacteria strains.</title>
        <authorList>
            <person name="Klenk H.-P."/>
        </authorList>
    </citation>
    <scope>NUCLEOTIDE SEQUENCE [LARGE SCALE GENOMIC DNA]</scope>
    <source>
        <strain evidence="2 3">DSM 40084</strain>
    </source>
</reference>
<keyword evidence="3" id="KW-1185">Reference proteome</keyword>
<name>A0A7W9LR32_9ACTN</name>
<dbReference type="RefSeq" id="WP_184981025.1">
    <property type="nucleotide sequence ID" value="NZ_JACHNE010000001.1"/>
</dbReference>
<sequence>MGLNELRTPAAQEQQSTVRVEIGELALDGFGPGTDPDLVSAVFQSELTRLVRDEGVPLAAEGTDHVIDALTHLPPLPATTSPVRIGQALARAVHAGLSGRGREPDTAADRSGRRR</sequence>
<organism evidence="2 3">
    <name type="scientific">Streptomyces caelestis</name>
    <dbReference type="NCBI Taxonomy" id="36816"/>
    <lineage>
        <taxon>Bacteria</taxon>
        <taxon>Bacillati</taxon>
        <taxon>Actinomycetota</taxon>
        <taxon>Actinomycetes</taxon>
        <taxon>Kitasatosporales</taxon>
        <taxon>Streptomycetaceae</taxon>
        <taxon>Streptomyces</taxon>
    </lineage>
</organism>
<accession>A0A7W9LR32</accession>
<gene>
    <name evidence="2" type="ORF">HDA41_000994</name>
</gene>
<proteinExistence type="predicted"/>
<dbReference type="EMBL" id="JACHNE010000001">
    <property type="protein sequence ID" value="MBB5793030.1"/>
    <property type="molecule type" value="Genomic_DNA"/>
</dbReference>
<feature type="region of interest" description="Disordered" evidence="1">
    <location>
        <begin position="94"/>
        <end position="115"/>
    </location>
</feature>
<evidence type="ECO:0000313" key="3">
    <source>
        <dbReference type="Proteomes" id="UP000590647"/>
    </source>
</evidence>
<evidence type="ECO:0000313" key="2">
    <source>
        <dbReference type="EMBL" id="MBB5793030.1"/>
    </source>
</evidence>
<comment type="caution">
    <text evidence="2">The sequence shown here is derived from an EMBL/GenBank/DDBJ whole genome shotgun (WGS) entry which is preliminary data.</text>
</comment>
<evidence type="ECO:0000256" key="1">
    <source>
        <dbReference type="SAM" id="MobiDB-lite"/>
    </source>
</evidence>
<feature type="compositionally biased region" description="Basic and acidic residues" evidence="1">
    <location>
        <begin position="100"/>
        <end position="115"/>
    </location>
</feature>
<protein>
    <submittedName>
        <fullName evidence="2">Uncharacterized protein</fullName>
    </submittedName>
</protein>
<dbReference type="AlphaFoldDB" id="A0A7W9LR32"/>